<evidence type="ECO:0000313" key="2">
    <source>
        <dbReference type="EMBL" id="HIP88513.1"/>
    </source>
</evidence>
<comment type="caution">
    <text evidence="2">The sequence shown here is derived from an EMBL/GenBank/DDBJ whole genome shotgun (WGS) entry which is preliminary data.</text>
</comment>
<evidence type="ECO:0000256" key="1">
    <source>
        <dbReference type="SAM" id="Phobius"/>
    </source>
</evidence>
<protein>
    <submittedName>
        <fullName evidence="2">Uncharacterized protein</fullName>
    </submittedName>
</protein>
<dbReference type="AlphaFoldDB" id="A0A832ZE08"/>
<name>A0A832ZE08_9EURY</name>
<dbReference type="EMBL" id="DQUR01000026">
    <property type="protein sequence ID" value="HIP88513.1"/>
    <property type="molecule type" value="Genomic_DNA"/>
</dbReference>
<evidence type="ECO:0000313" key="3">
    <source>
        <dbReference type="Proteomes" id="UP000653692"/>
    </source>
</evidence>
<dbReference type="Proteomes" id="UP000653692">
    <property type="component" value="Unassembled WGS sequence"/>
</dbReference>
<gene>
    <name evidence="2" type="ORF">EYH24_00710</name>
</gene>
<keyword evidence="1" id="KW-0472">Membrane</keyword>
<organism evidence="2 3">
    <name type="scientific">Thermococcus paralvinellae</name>
    <dbReference type="NCBI Taxonomy" id="582419"/>
    <lineage>
        <taxon>Archaea</taxon>
        <taxon>Methanobacteriati</taxon>
        <taxon>Methanobacteriota</taxon>
        <taxon>Thermococci</taxon>
        <taxon>Thermococcales</taxon>
        <taxon>Thermococcaceae</taxon>
        <taxon>Thermococcus</taxon>
    </lineage>
</organism>
<sequence>MIKKVLPLYLFVFALLLAGVIYIHHEHNDSQKESEENILWSDYCDGLVEYQVLNESSLPINGWSEGGGVLLRVENRSVFLKIDEVSSLELSGCSLLNDTLYLKFTCSKEKRAISTSLPGGKETTAYMPVLGRAVVLRIVPKVKASRIVVYLRGDVNCSVKIPWE</sequence>
<keyword evidence="1" id="KW-0812">Transmembrane</keyword>
<accession>A0A832ZE08</accession>
<feature type="transmembrane region" description="Helical" evidence="1">
    <location>
        <begin position="6"/>
        <end position="23"/>
    </location>
</feature>
<reference evidence="2" key="1">
    <citation type="journal article" date="2020" name="ISME J.">
        <title>Gammaproteobacteria mediating utilization of methyl-, sulfur- and petroleum organic compounds in deep ocean hydrothermal plumes.</title>
        <authorList>
            <person name="Zhou Z."/>
            <person name="Liu Y."/>
            <person name="Pan J."/>
            <person name="Cron B.R."/>
            <person name="Toner B.M."/>
            <person name="Anantharaman K."/>
            <person name="Breier J.A."/>
            <person name="Dick G.J."/>
            <person name="Li M."/>
        </authorList>
    </citation>
    <scope>NUCLEOTIDE SEQUENCE</scope>
    <source>
        <strain evidence="2">SZUA-1476</strain>
    </source>
</reference>
<keyword evidence="1" id="KW-1133">Transmembrane helix</keyword>
<proteinExistence type="predicted"/>